<name>A0A2N3U8U4_9BACT</name>
<evidence type="ECO:0000313" key="1">
    <source>
        <dbReference type="EMBL" id="PKV63167.1"/>
    </source>
</evidence>
<evidence type="ECO:0000313" key="2">
    <source>
        <dbReference type="Proteomes" id="UP000233782"/>
    </source>
</evidence>
<sequence length="399" mass="44691">MGVGTLDKGEVRGRLTVHHKINDLTINHLTYTQKAVTRTIVLALLLLSSITAFAQTDTTMSASPEVRFEGFADIFYAYDFNKPAVGYRQPFLYNHNRHNEFNLNLGLARAAVEHNRYRGALALQVGTYASDNYAAEEEVMRHVFEANAGIALDRQAKLWLDAGIMGSHIGFESAISADNLTLSRSLLAENSPYFLSGAKFSYSPTPNWTLAALVVNGWQRIRRVPGNSLPSFGTQVNYAPHDNLTFNWSTFIGTDDPDATRRMRYFNNFYGQFGLGEKYTLIAGFDIGVQQESKGSSHYHTWYSPVLIAQYKLSDIWAIAARAEHYSDRNEVIITAPVSTNGFRASGLSTNVDYHPHPNVVCRVEARWLKGRGNIFEKEETATSNNFTLLSSIAIRLRK</sequence>
<accession>A0A2N3U8U4</accession>
<proteinExistence type="predicted"/>
<dbReference type="AlphaFoldDB" id="A0A2N3U8U4"/>
<dbReference type="Pfam" id="PF07642">
    <property type="entry name" value="BBP2"/>
    <property type="match status" value="1"/>
</dbReference>
<reference evidence="1 2" key="1">
    <citation type="submission" date="2017-12" db="EMBL/GenBank/DDBJ databases">
        <title>Genomic Encyclopedia of Type Strains, Phase III (KMG-III): the genomes of soil and plant-associated and newly described type strains.</title>
        <authorList>
            <person name="Whitman W."/>
        </authorList>
    </citation>
    <scope>NUCLEOTIDE SEQUENCE [LARGE SCALE GENOMIC DNA]</scope>
    <source>
        <strain evidence="1 2">LP43</strain>
    </source>
</reference>
<dbReference type="SUPFAM" id="SSF56935">
    <property type="entry name" value="Porins"/>
    <property type="match status" value="1"/>
</dbReference>
<dbReference type="Proteomes" id="UP000233782">
    <property type="component" value="Unassembled WGS sequence"/>
</dbReference>
<dbReference type="InterPro" id="IPR011486">
    <property type="entry name" value="BBP2"/>
</dbReference>
<keyword evidence="2" id="KW-1185">Reference proteome</keyword>
<comment type="caution">
    <text evidence="1">The sequence shown here is derived from an EMBL/GenBank/DDBJ whole genome shotgun (WGS) entry which is preliminary data.</text>
</comment>
<gene>
    <name evidence="1" type="ORF">BD749_3006</name>
</gene>
<organism evidence="1 2">
    <name type="scientific">Pontibacter ramchanderi</name>
    <dbReference type="NCBI Taxonomy" id="1179743"/>
    <lineage>
        <taxon>Bacteria</taxon>
        <taxon>Pseudomonadati</taxon>
        <taxon>Bacteroidota</taxon>
        <taxon>Cytophagia</taxon>
        <taxon>Cytophagales</taxon>
        <taxon>Hymenobacteraceae</taxon>
        <taxon>Pontibacter</taxon>
    </lineage>
</organism>
<dbReference type="EMBL" id="PJMU01000003">
    <property type="protein sequence ID" value="PKV63167.1"/>
    <property type="molecule type" value="Genomic_DNA"/>
</dbReference>
<protein>
    <submittedName>
        <fullName evidence="1">Putative OmpL-like beta-barrel porin-2</fullName>
    </submittedName>
</protein>